<evidence type="ECO:0000256" key="1">
    <source>
        <dbReference type="SAM" id="MobiDB-lite"/>
    </source>
</evidence>
<gene>
    <name evidence="3" type="ORF">FHR33_007678</name>
</gene>
<organism evidence="3 4">
    <name type="scientific">Nonomuraea dietziae</name>
    <dbReference type="NCBI Taxonomy" id="65515"/>
    <lineage>
        <taxon>Bacteria</taxon>
        <taxon>Bacillati</taxon>
        <taxon>Actinomycetota</taxon>
        <taxon>Actinomycetes</taxon>
        <taxon>Streptosporangiales</taxon>
        <taxon>Streptosporangiaceae</taxon>
        <taxon>Nonomuraea</taxon>
    </lineage>
</organism>
<sequence>MRRFFKFVMARWLARTPIGLAVLAVGWLLGRRRRRRVQQEGQRSSRPVRGRPRGR</sequence>
<evidence type="ECO:0000256" key="2">
    <source>
        <dbReference type="SAM" id="Phobius"/>
    </source>
</evidence>
<dbReference type="Pfam" id="PF19706">
    <property type="entry name" value="DUF6203"/>
    <property type="match status" value="1"/>
</dbReference>
<name>A0A7W5VGV8_9ACTN</name>
<keyword evidence="2" id="KW-1133">Transmembrane helix</keyword>
<dbReference type="RefSeq" id="WP_183658316.1">
    <property type="nucleotide sequence ID" value="NZ_JACIBV010000001.1"/>
</dbReference>
<dbReference type="EMBL" id="JACIBV010000001">
    <property type="protein sequence ID" value="MBB3731818.1"/>
    <property type="molecule type" value="Genomic_DNA"/>
</dbReference>
<keyword evidence="2" id="KW-0812">Transmembrane</keyword>
<evidence type="ECO:0000313" key="4">
    <source>
        <dbReference type="Proteomes" id="UP000579945"/>
    </source>
</evidence>
<dbReference type="AlphaFoldDB" id="A0A7W5VGV8"/>
<evidence type="ECO:0000313" key="3">
    <source>
        <dbReference type="EMBL" id="MBB3731818.1"/>
    </source>
</evidence>
<keyword evidence="2" id="KW-0472">Membrane</keyword>
<feature type="transmembrane region" description="Helical" evidence="2">
    <location>
        <begin position="12"/>
        <end position="30"/>
    </location>
</feature>
<feature type="compositionally biased region" description="Basic residues" evidence="1">
    <location>
        <begin position="46"/>
        <end position="55"/>
    </location>
</feature>
<reference evidence="3 4" key="1">
    <citation type="submission" date="2020-08" db="EMBL/GenBank/DDBJ databases">
        <title>Sequencing the genomes of 1000 actinobacteria strains.</title>
        <authorList>
            <person name="Klenk H.-P."/>
        </authorList>
    </citation>
    <scope>NUCLEOTIDE SEQUENCE [LARGE SCALE GENOMIC DNA]</scope>
    <source>
        <strain evidence="3 4">DSM 44320</strain>
    </source>
</reference>
<keyword evidence="4" id="KW-1185">Reference proteome</keyword>
<comment type="caution">
    <text evidence="3">The sequence shown here is derived from an EMBL/GenBank/DDBJ whole genome shotgun (WGS) entry which is preliminary data.</text>
</comment>
<accession>A0A7W5VGV8</accession>
<proteinExistence type="predicted"/>
<dbReference type="Proteomes" id="UP000579945">
    <property type="component" value="Unassembled WGS sequence"/>
</dbReference>
<feature type="region of interest" description="Disordered" evidence="1">
    <location>
        <begin position="34"/>
        <end position="55"/>
    </location>
</feature>
<dbReference type="InterPro" id="IPR045777">
    <property type="entry name" value="DUF6203"/>
</dbReference>
<dbReference type="GeneID" id="95393882"/>
<protein>
    <submittedName>
        <fullName evidence="3">Uncharacterized protein</fullName>
    </submittedName>
</protein>